<evidence type="ECO:0000256" key="1">
    <source>
        <dbReference type="ARBA" id="ARBA00009986"/>
    </source>
</evidence>
<accession>A0ABU5KFG6</accession>
<proteinExistence type="inferred from homology"/>
<evidence type="ECO:0000259" key="4">
    <source>
        <dbReference type="Pfam" id="PF00171"/>
    </source>
</evidence>
<dbReference type="Pfam" id="PF00171">
    <property type="entry name" value="Aldedh"/>
    <property type="match status" value="2"/>
</dbReference>
<dbReference type="PANTHER" id="PTHR42804:SF1">
    <property type="entry name" value="ALDEHYDE DEHYDROGENASE-RELATED"/>
    <property type="match status" value="1"/>
</dbReference>
<dbReference type="EMBL" id="JAXQPW010000006">
    <property type="protein sequence ID" value="MDZ5663320.1"/>
    <property type="molecule type" value="Genomic_DNA"/>
</dbReference>
<dbReference type="InterPro" id="IPR016161">
    <property type="entry name" value="Ald_DH/histidinol_DH"/>
</dbReference>
<dbReference type="Gene3D" id="3.40.309.10">
    <property type="entry name" value="Aldehyde Dehydrogenase, Chain A, domain 2"/>
    <property type="match status" value="1"/>
</dbReference>
<dbReference type="Proteomes" id="UP001291999">
    <property type="component" value="Unassembled WGS sequence"/>
</dbReference>
<feature type="domain" description="Aldehyde dehydrogenase" evidence="4">
    <location>
        <begin position="24"/>
        <end position="111"/>
    </location>
</feature>
<dbReference type="Gene3D" id="3.40.605.10">
    <property type="entry name" value="Aldehyde Dehydrogenase, Chain A, domain 1"/>
    <property type="match status" value="2"/>
</dbReference>
<dbReference type="InterPro" id="IPR015590">
    <property type="entry name" value="Aldehyde_DH_dom"/>
</dbReference>
<evidence type="ECO:0000256" key="3">
    <source>
        <dbReference type="SAM" id="MobiDB-lite"/>
    </source>
</evidence>
<dbReference type="RefSeq" id="WP_322425126.1">
    <property type="nucleotide sequence ID" value="NZ_JAXQPW010000006.1"/>
</dbReference>
<reference evidence="5 6" key="1">
    <citation type="submission" date="2023-11" db="EMBL/GenBank/DDBJ databases">
        <title>Novel species in genus Nocardioides.</title>
        <authorList>
            <person name="Zhou H."/>
        </authorList>
    </citation>
    <scope>NUCLEOTIDE SEQUENCE [LARGE SCALE GENOMIC DNA]</scope>
    <source>
        <strain evidence="5 6">S-58</strain>
    </source>
</reference>
<protein>
    <submittedName>
        <fullName evidence="5">Aldehyde dehydrogenase family protein</fullName>
    </submittedName>
</protein>
<organism evidence="5 6">
    <name type="scientific">Nocardioides renjunii</name>
    <dbReference type="NCBI Taxonomy" id="3095075"/>
    <lineage>
        <taxon>Bacteria</taxon>
        <taxon>Bacillati</taxon>
        <taxon>Actinomycetota</taxon>
        <taxon>Actinomycetes</taxon>
        <taxon>Propionibacteriales</taxon>
        <taxon>Nocardioidaceae</taxon>
        <taxon>Nocardioides</taxon>
    </lineage>
</organism>
<dbReference type="InterPro" id="IPR016163">
    <property type="entry name" value="Ald_DH_C"/>
</dbReference>
<sequence>MNKHARSSGLPVDGAERATADGWSFPARNPATGERLWDVPDAGVTDAHAAAEAAWRARHATTWSTDTALRVDAVTELREALAARADDLALLLAAETGVPVALREAHVDAPIAAVGHEVVPDPEQDAGVTLVLTPATSPLAVAIEEVGRVLLAGGTVVLKPAPEAASAALELGRIALDSVPRGVLNVVTTRDVDVAIALTRDRRVDEVSFTGSAVVGERVGATAGGAGKRVRLDVGGARSVRVADDDDLDAVVRAAAVELVANAGQGCRLPASVVVPTHRYTNALRAALGAMEEVAVGDPTDPAIRCGPLRSPVARDRVLRYVALARSEGADVALGGHVLDRDGGWWVAPTVIGGVEPGSRLVREEVLGPVLMVVPDSSARA</sequence>
<feature type="region of interest" description="Disordered" evidence="3">
    <location>
        <begin position="1"/>
        <end position="32"/>
    </location>
</feature>
<keyword evidence="2" id="KW-0560">Oxidoreductase</keyword>
<evidence type="ECO:0000256" key="2">
    <source>
        <dbReference type="ARBA" id="ARBA00023002"/>
    </source>
</evidence>
<gene>
    <name evidence="5" type="ORF">SFC79_16215</name>
</gene>
<dbReference type="SUPFAM" id="SSF53720">
    <property type="entry name" value="ALDH-like"/>
    <property type="match status" value="1"/>
</dbReference>
<dbReference type="InterPro" id="IPR016162">
    <property type="entry name" value="Ald_DH_N"/>
</dbReference>
<evidence type="ECO:0000313" key="5">
    <source>
        <dbReference type="EMBL" id="MDZ5663320.1"/>
    </source>
</evidence>
<dbReference type="PANTHER" id="PTHR42804">
    <property type="entry name" value="ALDEHYDE DEHYDROGENASE"/>
    <property type="match status" value="1"/>
</dbReference>
<comment type="similarity">
    <text evidence="1">Belongs to the aldehyde dehydrogenase family.</text>
</comment>
<keyword evidence="6" id="KW-1185">Reference proteome</keyword>
<feature type="domain" description="Aldehyde dehydrogenase" evidence="4">
    <location>
        <begin position="126"/>
        <end position="375"/>
    </location>
</feature>
<comment type="caution">
    <text evidence="5">The sequence shown here is derived from an EMBL/GenBank/DDBJ whole genome shotgun (WGS) entry which is preliminary data.</text>
</comment>
<name>A0ABU5KFG6_9ACTN</name>
<evidence type="ECO:0000313" key="6">
    <source>
        <dbReference type="Proteomes" id="UP001291999"/>
    </source>
</evidence>